<dbReference type="STRING" id="287099.SAMN05660413_03239"/>
<dbReference type="GO" id="GO:0000287">
    <property type="term" value="F:magnesium ion binding"/>
    <property type="evidence" value="ECO:0007669"/>
    <property type="project" value="UniProtKB-UniRule"/>
</dbReference>
<keyword evidence="2 9" id="KW-0808">Transferase</keyword>
<feature type="binding site" evidence="9">
    <location>
        <position position="65"/>
    </location>
    <ligand>
        <name>4-amino-2-methyl-5-(diphosphooxymethyl)pyrimidine</name>
        <dbReference type="ChEBI" id="CHEBI:57841"/>
    </ligand>
</feature>
<protein>
    <recommendedName>
        <fullName evidence="9">Thiamine-phosphate synthase</fullName>
        <shortName evidence="9">TP synthase</shortName>
        <shortName evidence="9">TPS</shortName>
        <ecNumber evidence="9">2.5.1.3</ecNumber>
    </recommendedName>
    <alternativeName>
        <fullName evidence="9">Thiamine-phosphate pyrophosphorylase</fullName>
        <shortName evidence="9">TMP pyrophosphorylase</shortName>
        <shortName evidence="9">TMP-PPase</shortName>
    </alternativeName>
</protein>
<dbReference type="Pfam" id="PF02581">
    <property type="entry name" value="TMP-TENI"/>
    <property type="match status" value="1"/>
</dbReference>
<dbReference type="UniPathway" id="UPA00060">
    <property type="reaction ID" value="UER00141"/>
</dbReference>
<dbReference type="AlphaFoldDB" id="A0A1I5D9Y2"/>
<name>A0A1I5D9Y2_9FLAO</name>
<evidence type="ECO:0000256" key="5">
    <source>
        <dbReference type="ARBA" id="ARBA00022977"/>
    </source>
</evidence>
<organism evidence="13 14">
    <name type="scientific">Salegentibacter flavus</name>
    <dbReference type="NCBI Taxonomy" id="287099"/>
    <lineage>
        <taxon>Bacteria</taxon>
        <taxon>Pseudomonadati</taxon>
        <taxon>Bacteroidota</taxon>
        <taxon>Flavobacteriia</taxon>
        <taxon>Flavobacteriales</taxon>
        <taxon>Flavobacteriaceae</taxon>
        <taxon>Salegentibacter</taxon>
    </lineage>
</organism>
<comment type="caution">
    <text evidence="9">Lacks conserved residue(s) required for the propagation of feature annotation.</text>
</comment>
<dbReference type="InterPro" id="IPR036206">
    <property type="entry name" value="ThiamineP_synth_sf"/>
</dbReference>
<dbReference type="InterPro" id="IPR034291">
    <property type="entry name" value="TMP_synthase"/>
</dbReference>
<comment type="catalytic activity">
    <reaction evidence="6 9 10">
        <text>4-methyl-5-(2-phosphooxyethyl)-thiazole + 4-amino-2-methyl-5-(diphosphooxymethyl)pyrimidine + H(+) = thiamine phosphate + diphosphate</text>
        <dbReference type="Rhea" id="RHEA:22328"/>
        <dbReference type="ChEBI" id="CHEBI:15378"/>
        <dbReference type="ChEBI" id="CHEBI:33019"/>
        <dbReference type="ChEBI" id="CHEBI:37575"/>
        <dbReference type="ChEBI" id="CHEBI:57841"/>
        <dbReference type="ChEBI" id="CHEBI:58296"/>
        <dbReference type="EC" id="2.5.1.3"/>
    </reaction>
</comment>
<feature type="binding site" evidence="9">
    <location>
        <position position="66"/>
    </location>
    <ligand>
        <name>Mg(2+)</name>
        <dbReference type="ChEBI" id="CHEBI:18420"/>
    </ligand>
</feature>
<evidence type="ECO:0000259" key="12">
    <source>
        <dbReference type="Pfam" id="PF02581"/>
    </source>
</evidence>
<dbReference type="PANTHER" id="PTHR20857">
    <property type="entry name" value="THIAMINE-PHOSPHATE PYROPHOSPHORYLASE"/>
    <property type="match status" value="1"/>
</dbReference>
<evidence type="ECO:0000313" key="13">
    <source>
        <dbReference type="EMBL" id="SFN96068.1"/>
    </source>
</evidence>
<dbReference type="GO" id="GO:0009229">
    <property type="term" value="P:thiamine diphosphate biosynthetic process"/>
    <property type="evidence" value="ECO:0007669"/>
    <property type="project" value="UniProtKB-UniRule"/>
</dbReference>
<evidence type="ECO:0000256" key="2">
    <source>
        <dbReference type="ARBA" id="ARBA00022679"/>
    </source>
</evidence>
<dbReference type="SUPFAM" id="SSF51391">
    <property type="entry name" value="Thiamin phosphate synthase"/>
    <property type="match status" value="1"/>
</dbReference>
<dbReference type="EC" id="2.5.1.3" evidence="9"/>
<dbReference type="GO" id="GO:0009228">
    <property type="term" value="P:thiamine biosynthetic process"/>
    <property type="evidence" value="ECO:0007669"/>
    <property type="project" value="UniProtKB-KW"/>
</dbReference>
<proteinExistence type="inferred from homology"/>
<keyword evidence="14" id="KW-1185">Reference proteome</keyword>
<dbReference type="Proteomes" id="UP000199153">
    <property type="component" value="Unassembled WGS sequence"/>
</dbReference>
<evidence type="ECO:0000256" key="7">
    <source>
        <dbReference type="ARBA" id="ARBA00047851"/>
    </source>
</evidence>
<dbReference type="CDD" id="cd00564">
    <property type="entry name" value="TMP_TenI"/>
    <property type="match status" value="1"/>
</dbReference>
<dbReference type="OrthoDB" id="9812206at2"/>
<feature type="binding site" evidence="9">
    <location>
        <position position="104"/>
    </location>
    <ligand>
        <name>4-amino-2-methyl-5-(diphosphooxymethyl)pyrimidine</name>
        <dbReference type="ChEBI" id="CHEBI:57841"/>
    </ligand>
</feature>
<feature type="binding site" evidence="9">
    <location>
        <position position="85"/>
    </location>
    <ligand>
        <name>Mg(2+)</name>
        <dbReference type="ChEBI" id="CHEBI:18420"/>
    </ligand>
</feature>
<keyword evidence="3 9" id="KW-0479">Metal-binding</keyword>
<feature type="binding site" evidence="9">
    <location>
        <position position="166"/>
    </location>
    <ligand>
        <name>2-[(2R,5Z)-2-carboxy-4-methylthiazol-5(2H)-ylidene]ethyl phosphate</name>
        <dbReference type="ChEBI" id="CHEBI:62899"/>
    </ligand>
</feature>
<evidence type="ECO:0000256" key="4">
    <source>
        <dbReference type="ARBA" id="ARBA00022842"/>
    </source>
</evidence>
<feature type="binding site" evidence="9">
    <location>
        <position position="133"/>
    </location>
    <ligand>
        <name>4-amino-2-methyl-5-(diphosphooxymethyl)pyrimidine</name>
        <dbReference type="ChEBI" id="CHEBI:57841"/>
    </ligand>
</feature>
<evidence type="ECO:0000313" key="14">
    <source>
        <dbReference type="Proteomes" id="UP000199153"/>
    </source>
</evidence>
<evidence type="ECO:0000256" key="10">
    <source>
        <dbReference type="RuleBase" id="RU003826"/>
    </source>
</evidence>
<sequence length="211" mass="23432">MISHLHYISQGEDSEEHLENIRRMCAAGADWIQLRLKNESFEKVLETAKAAKNICDEFQARLIINDFPEVAKKVDTDGVHLGKQDSCPLEARKLLGPDKIIGGTANTLEDCEILCEKQVDYIGLGPFRFTTTKKKLSPILGAEGYRKLLSNLRANGKSIPVIAIGGIIPEDLPILAESGVHGVAISGWLTTHPQPEMIFREIQKQFSEKQL</sequence>
<comment type="pathway">
    <text evidence="1 9 11">Cofactor biosynthesis; thiamine diphosphate biosynthesis; thiamine phosphate from 4-amino-2-methyl-5-diphosphomethylpyrimidine and 4-methyl-5-(2-phosphoethyl)-thiazole: step 1/1.</text>
</comment>
<comment type="function">
    <text evidence="9">Condenses 4-methyl-5-(beta-hydroxyethyl)thiazole monophosphate (THZ-P) and 2-methyl-4-amino-5-hydroxymethyl pyrimidine pyrophosphate (HMP-PP) to form thiamine monophosphate (TMP).</text>
</comment>
<dbReference type="RefSeq" id="WP_093411509.1">
    <property type="nucleotide sequence ID" value="NZ_FOVL01000032.1"/>
</dbReference>
<accession>A0A1I5D9Y2</accession>
<comment type="cofactor">
    <cofactor evidence="9">
        <name>Mg(2+)</name>
        <dbReference type="ChEBI" id="CHEBI:18420"/>
    </cofactor>
    <text evidence="9">Binds 1 Mg(2+) ion per subunit.</text>
</comment>
<dbReference type="NCBIfam" id="TIGR00693">
    <property type="entry name" value="thiE"/>
    <property type="match status" value="1"/>
</dbReference>
<evidence type="ECO:0000256" key="3">
    <source>
        <dbReference type="ARBA" id="ARBA00022723"/>
    </source>
</evidence>
<evidence type="ECO:0000256" key="11">
    <source>
        <dbReference type="RuleBase" id="RU004253"/>
    </source>
</evidence>
<evidence type="ECO:0000256" key="6">
    <source>
        <dbReference type="ARBA" id="ARBA00047334"/>
    </source>
</evidence>
<evidence type="ECO:0000256" key="8">
    <source>
        <dbReference type="ARBA" id="ARBA00047883"/>
    </source>
</evidence>
<dbReference type="GO" id="GO:0005737">
    <property type="term" value="C:cytoplasm"/>
    <property type="evidence" value="ECO:0007669"/>
    <property type="project" value="TreeGrafter"/>
</dbReference>
<keyword evidence="5 9" id="KW-0784">Thiamine biosynthesis</keyword>
<comment type="catalytic activity">
    <reaction evidence="8 9 10">
        <text>2-[(2R,5Z)-2-carboxy-4-methylthiazol-5(2H)-ylidene]ethyl phosphate + 4-amino-2-methyl-5-(diphosphooxymethyl)pyrimidine + 2 H(+) = thiamine phosphate + CO2 + diphosphate</text>
        <dbReference type="Rhea" id="RHEA:47844"/>
        <dbReference type="ChEBI" id="CHEBI:15378"/>
        <dbReference type="ChEBI" id="CHEBI:16526"/>
        <dbReference type="ChEBI" id="CHEBI:33019"/>
        <dbReference type="ChEBI" id="CHEBI:37575"/>
        <dbReference type="ChEBI" id="CHEBI:57841"/>
        <dbReference type="ChEBI" id="CHEBI:62899"/>
        <dbReference type="EC" id="2.5.1.3"/>
    </reaction>
</comment>
<dbReference type="PANTHER" id="PTHR20857:SF15">
    <property type="entry name" value="THIAMINE-PHOSPHATE SYNTHASE"/>
    <property type="match status" value="1"/>
</dbReference>
<dbReference type="EMBL" id="FOVL01000032">
    <property type="protein sequence ID" value="SFN96068.1"/>
    <property type="molecule type" value="Genomic_DNA"/>
</dbReference>
<dbReference type="Gene3D" id="3.20.20.70">
    <property type="entry name" value="Aldolase class I"/>
    <property type="match status" value="1"/>
</dbReference>
<keyword evidence="4 9" id="KW-0460">Magnesium</keyword>
<dbReference type="GO" id="GO:0004789">
    <property type="term" value="F:thiamine-phosphate diphosphorylase activity"/>
    <property type="evidence" value="ECO:0007669"/>
    <property type="project" value="UniProtKB-UniRule"/>
</dbReference>
<comment type="similarity">
    <text evidence="9 10">Belongs to the thiamine-phosphate synthase family.</text>
</comment>
<reference evidence="13 14" key="1">
    <citation type="submission" date="2016-10" db="EMBL/GenBank/DDBJ databases">
        <authorList>
            <person name="de Groot N.N."/>
        </authorList>
    </citation>
    <scope>NUCLEOTIDE SEQUENCE [LARGE SCALE GENOMIC DNA]</scope>
    <source>
        <strain evidence="13 14">DSM 17794</strain>
    </source>
</reference>
<feature type="binding site" evidence="9">
    <location>
        <begin position="33"/>
        <end position="37"/>
    </location>
    <ligand>
        <name>4-amino-2-methyl-5-(diphosphooxymethyl)pyrimidine</name>
        <dbReference type="ChEBI" id="CHEBI:57841"/>
    </ligand>
</feature>
<feature type="binding site" evidence="9">
    <location>
        <begin position="130"/>
        <end position="132"/>
    </location>
    <ligand>
        <name>2-[(2R,5Z)-2-carboxy-4-methylthiazol-5(2H)-ylidene]ethyl phosphate</name>
        <dbReference type="ChEBI" id="CHEBI:62899"/>
    </ligand>
</feature>
<gene>
    <name evidence="9" type="primary">thiE</name>
    <name evidence="13" type="ORF">SAMN05660413_03239</name>
</gene>
<feature type="domain" description="Thiamine phosphate synthase/TenI" evidence="12">
    <location>
        <begin position="9"/>
        <end position="185"/>
    </location>
</feature>
<dbReference type="NCBIfam" id="NF000736">
    <property type="entry name" value="PRK00043.2-3"/>
    <property type="match status" value="1"/>
</dbReference>
<evidence type="ECO:0000256" key="1">
    <source>
        <dbReference type="ARBA" id="ARBA00005165"/>
    </source>
</evidence>
<dbReference type="HAMAP" id="MF_00097">
    <property type="entry name" value="TMP_synthase"/>
    <property type="match status" value="1"/>
</dbReference>
<dbReference type="InterPro" id="IPR013785">
    <property type="entry name" value="Aldolase_TIM"/>
</dbReference>
<dbReference type="InterPro" id="IPR022998">
    <property type="entry name" value="ThiamineP_synth_TenI"/>
</dbReference>
<comment type="catalytic activity">
    <reaction evidence="7 9 10">
        <text>2-(2-carboxy-4-methylthiazol-5-yl)ethyl phosphate + 4-amino-2-methyl-5-(diphosphooxymethyl)pyrimidine + 2 H(+) = thiamine phosphate + CO2 + diphosphate</text>
        <dbReference type="Rhea" id="RHEA:47848"/>
        <dbReference type="ChEBI" id="CHEBI:15378"/>
        <dbReference type="ChEBI" id="CHEBI:16526"/>
        <dbReference type="ChEBI" id="CHEBI:33019"/>
        <dbReference type="ChEBI" id="CHEBI:37575"/>
        <dbReference type="ChEBI" id="CHEBI:57841"/>
        <dbReference type="ChEBI" id="CHEBI:62890"/>
        <dbReference type="EC" id="2.5.1.3"/>
    </reaction>
</comment>
<evidence type="ECO:0000256" key="9">
    <source>
        <dbReference type="HAMAP-Rule" id="MF_00097"/>
    </source>
</evidence>